<accession>A0ABQ5Y8Y2</accession>
<dbReference type="Gene3D" id="3.40.50.720">
    <property type="entry name" value="NAD(P)-binding Rossmann-like Domain"/>
    <property type="match status" value="1"/>
</dbReference>
<comment type="caution">
    <text evidence="1">The sequence shown here is derived from an EMBL/GenBank/DDBJ whole genome shotgun (WGS) entry which is preliminary data.</text>
</comment>
<dbReference type="Proteomes" id="UP001156669">
    <property type="component" value="Unassembled WGS sequence"/>
</dbReference>
<evidence type="ECO:0008006" key="3">
    <source>
        <dbReference type="Google" id="ProtNLM"/>
    </source>
</evidence>
<reference evidence="2" key="1">
    <citation type="journal article" date="2019" name="Int. J. Syst. Evol. Microbiol.">
        <title>The Global Catalogue of Microorganisms (GCM) 10K type strain sequencing project: providing services to taxonomists for standard genome sequencing and annotation.</title>
        <authorList>
            <consortium name="The Broad Institute Genomics Platform"/>
            <consortium name="The Broad Institute Genome Sequencing Center for Infectious Disease"/>
            <person name="Wu L."/>
            <person name="Ma J."/>
        </authorList>
    </citation>
    <scope>NUCLEOTIDE SEQUENCE [LARGE SCALE GENOMIC DNA]</scope>
    <source>
        <strain evidence="2">NBRC 110633</strain>
    </source>
</reference>
<dbReference type="RefSeq" id="WP_231565424.1">
    <property type="nucleotide sequence ID" value="NZ_BBLD01000014.1"/>
</dbReference>
<sequence length="51" mass="5698">MHNGLKVGQAKDIVNASLFLTHPENDFINDHNLVIDGGMSKKMIYQDSLLD</sequence>
<proteinExistence type="predicted"/>
<keyword evidence="2" id="KW-1185">Reference proteome</keyword>
<protein>
    <recommendedName>
        <fullName evidence="3">SDR family oxidoreductase</fullName>
    </recommendedName>
</protein>
<evidence type="ECO:0000313" key="1">
    <source>
        <dbReference type="EMBL" id="GLR05550.1"/>
    </source>
</evidence>
<dbReference type="EMBL" id="BSOE01000054">
    <property type="protein sequence ID" value="GLR05550.1"/>
    <property type="molecule type" value="Genomic_DNA"/>
</dbReference>
<dbReference type="SUPFAM" id="SSF51735">
    <property type="entry name" value="NAD(P)-binding Rossmann-fold domains"/>
    <property type="match status" value="1"/>
</dbReference>
<dbReference type="InterPro" id="IPR036291">
    <property type="entry name" value="NAD(P)-bd_dom_sf"/>
</dbReference>
<name>A0ABQ5Y8Y2_9VIBR</name>
<organism evidence="1 2">
    <name type="scientific">Vibrio hyugaensis</name>
    <dbReference type="NCBI Taxonomy" id="1534743"/>
    <lineage>
        <taxon>Bacteria</taxon>
        <taxon>Pseudomonadati</taxon>
        <taxon>Pseudomonadota</taxon>
        <taxon>Gammaproteobacteria</taxon>
        <taxon>Vibrionales</taxon>
        <taxon>Vibrionaceae</taxon>
        <taxon>Vibrio</taxon>
    </lineage>
</organism>
<gene>
    <name evidence="1" type="ORF">GCM10007906_31380</name>
</gene>
<evidence type="ECO:0000313" key="2">
    <source>
        <dbReference type="Proteomes" id="UP001156669"/>
    </source>
</evidence>